<gene>
    <name evidence="5" type="primary">HST</name>
    <name evidence="5" type="ORF">AK812_SmicGene10178</name>
</gene>
<feature type="signal peptide" evidence="4">
    <location>
        <begin position="1"/>
        <end position="26"/>
    </location>
</feature>
<evidence type="ECO:0000313" key="6">
    <source>
        <dbReference type="Proteomes" id="UP000186817"/>
    </source>
</evidence>
<evidence type="ECO:0000256" key="3">
    <source>
        <dbReference type="SAM" id="MobiDB-lite"/>
    </source>
</evidence>
<dbReference type="Pfam" id="PF12796">
    <property type="entry name" value="Ank_2"/>
    <property type="match status" value="1"/>
</dbReference>
<dbReference type="Proteomes" id="UP000186817">
    <property type="component" value="Unassembled WGS sequence"/>
</dbReference>
<keyword evidence="1 5" id="KW-0808">Transferase</keyword>
<dbReference type="InterPro" id="IPR002110">
    <property type="entry name" value="Ankyrin_rpt"/>
</dbReference>
<feature type="region of interest" description="Disordered" evidence="3">
    <location>
        <begin position="321"/>
        <end position="371"/>
    </location>
</feature>
<organism evidence="5 6">
    <name type="scientific">Symbiodinium microadriaticum</name>
    <name type="common">Dinoflagellate</name>
    <name type="synonym">Zooxanthella microadriatica</name>
    <dbReference type="NCBI Taxonomy" id="2951"/>
    <lineage>
        <taxon>Eukaryota</taxon>
        <taxon>Sar</taxon>
        <taxon>Alveolata</taxon>
        <taxon>Dinophyceae</taxon>
        <taxon>Suessiales</taxon>
        <taxon>Symbiodiniaceae</taxon>
        <taxon>Symbiodinium</taxon>
    </lineage>
</organism>
<dbReference type="PANTHER" id="PTHR31642">
    <property type="entry name" value="TRICHOTHECENE 3-O-ACETYLTRANSFERASE"/>
    <property type="match status" value="1"/>
</dbReference>
<feature type="repeat" description="ANK" evidence="2">
    <location>
        <begin position="1446"/>
        <end position="1479"/>
    </location>
</feature>
<dbReference type="SUPFAM" id="SSF48403">
    <property type="entry name" value="Ankyrin repeat"/>
    <property type="match status" value="1"/>
</dbReference>
<dbReference type="Pfam" id="PF02458">
    <property type="entry name" value="Transferase"/>
    <property type="match status" value="1"/>
</dbReference>
<dbReference type="GO" id="GO:0016747">
    <property type="term" value="F:acyltransferase activity, transferring groups other than amino-acyl groups"/>
    <property type="evidence" value="ECO:0007669"/>
    <property type="project" value="TreeGrafter"/>
</dbReference>
<proteinExistence type="predicted"/>
<protein>
    <submittedName>
        <fullName evidence="5">Shikimate O-hydroxycinnamoyltransferase</fullName>
    </submittedName>
</protein>
<evidence type="ECO:0000256" key="1">
    <source>
        <dbReference type="ARBA" id="ARBA00022679"/>
    </source>
</evidence>
<keyword evidence="4" id="KW-0732">Signal</keyword>
<dbReference type="PANTHER" id="PTHR31642:SF310">
    <property type="entry name" value="FATTY ALCOHOL:CAFFEOYL-COA ACYLTRANSFERASE"/>
    <property type="match status" value="1"/>
</dbReference>
<keyword evidence="6" id="KW-1185">Reference proteome</keyword>
<evidence type="ECO:0000256" key="4">
    <source>
        <dbReference type="SAM" id="SignalP"/>
    </source>
</evidence>
<dbReference type="PROSITE" id="PS50088">
    <property type="entry name" value="ANK_REPEAT"/>
    <property type="match status" value="1"/>
</dbReference>
<feature type="region of interest" description="Disordered" evidence="3">
    <location>
        <begin position="705"/>
        <end position="726"/>
    </location>
</feature>
<keyword evidence="2" id="KW-0040">ANK repeat</keyword>
<dbReference type="Gene3D" id="3.30.559.10">
    <property type="entry name" value="Chloramphenicol acetyltransferase-like domain"/>
    <property type="match status" value="2"/>
</dbReference>
<reference evidence="5 6" key="1">
    <citation type="submission" date="2016-02" db="EMBL/GenBank/DDBJ databases">
        <title>Genome analysis of coral dinoflagellate symbionts highlights evolutionary adaptations to a symbiotic lifestyle.</title>
        <authorList>
            <person name="Aranda M."/>
            <person name="Li Y."/>
            <person name="Liew Y.J."/>
            <person name="Baumgarten S."/>
            <person name="Simakov O."/>
            <person name="Wilson M."/>
            <person name="Piel J."/>
            <person name="Ashoor H."/>
            <person name="Bougouffa S."/>
            <person name="Bajic V.B."/>
            <person name="Ryu T."/>
            <person name="Ravasi T."/>
            <person name="Bayer T."/>
            <person name="Micklem G."/>
            <person name="Kim H."/>
            <person name="Bhak J."/>
            <person name="Lajeunesse T.C."/>
            <person name="Voolstra C.R."/>
        </authorList>
    </citation>
    <scope>NUCLEOTIDE SEQUENCE [LARGE SCALE GENOMIC DNA]</scope>
    <source>
        <strain evidence="5 6">CCMP2467</strain>
    </source>
</reference>
<accession>A0A1Q9EGI4</accession>
<feature type="chain" id="PRO_5013317099" evidence="4">
    <location>
        <begin position="27"/>
        <end position="1608"/>
    </location>
</feature>
<dbReference type="SUPFAM" id="SSF52777">
    <property type="entry name" value="CoA-dependent acyltransferases"/>
    <property type="match status" value="1"/>
</dbReference>
<dbReference type="OrthoDB" id="432281at2759"/>
<dbReference type="SMART" id="SM00248">
    <property type="entry name" value="ANK"/>
    <property type="match status" value="4"/>
</dbReference>
<name>A0A1Q9EGI4_SYMMI</name>
<dbReference type="Pfam" id="PF00023">
    <property type="entry name" value="Ank"/>
    <property type="match status" value="1"/>
</dbReference>
<comment type="caution">
    <text evidence="5">The sequence shown here is derived from an EMBL/GenBank/DDBJ whole genome shotgun (WGS) entry which is preliminary data.</text>
</comment>
<dbReference type="Gene3D" id="1.25.40.20">
    <property type="entry name" value="Ankyrin repeat-containing domain"/>
    <property type="match status" value="1"/>
</dbReference>
<evidence type="ECO:0000313" key="5">
    <source>
        <dbReference type="EMBL" id="OLQ06519.1"/>
    </source>
</evidence>
<dbReference type="InterPro" id="IPR050317">
    <property type="entry name" value="Plant_Fungal_Acyltransferase"/>
</dbReference>
<dbReference type="InterPro" id="IPR023213">
    <property type="entry name" value="CAT-like_dom_sf"/>
</dbReference>
<sequence>MASLRSLCSRQLLLILMPWYLQLVAPSWVRVFSKHVYGPQLSRGSNCLRRNLDELRKCRLCGLPGTLGLQIGFSKSILLPGWCRTSQTMSVPLPHSRIVPFCCRGFHLILVSSQSVAKSLILAFVSSELSLLPRRLFANRASNACAATSRLERHCKAAAPGSAAMSARNLSTRGSRLVQSPGLRASPRSEVATMSCCEGFLQTQKPGERCEIIRPQGSSRDGVIPASPQALGTDSMIQTLCNMGVPTSLAFEAAQLYPKDVNEALDFAFSSQHRRSRLRATSDDVEEIITLPSENSRPPALESDRESFHHMFSATSAVTLDLVEDGPTSPPRQRRRLSWTQTERGPGQEATLPATLLDPETPSSAPPSPVSAEACAPAVYHKNIHLLWRGQYVPFQVPCPVTGARLYDLAKSFFTPAELTPRFTLRHEVSGLAVQNTATQVLVQHWENVFVLEHAQAPAPQLGAPCFRMSPQAEVQHWCGILITAPPDRKQEVLLQIPLFSQYIRQHTLQEIVAAAASNMEYYGNLVMTPETAADLPRNFGAVSILPLAVAAEYLHVGTGKPAAFVYDAFMAALASLLHKDVALALYADTDPSFLCRPRWWATPTGDPNAGKSPSFAYIKQEFQVACAAAAASILPNHTCGAGNLGKFQERLRNTSGVGLLWGPESKPVLDPNFPLKGTTDTGKYIDFTRFLECANGGTYEWGTGGEEKARRRAKDRRVEDERAAEDELNPDLPELRFEHTNINAITCLIVLHRGGGKGRLTCQLTIWRPACFCELRIACGVADNGASKEINMYFYESMFGYAPLLFATYPALALRLPGFDEQRLKSSLAKALQALPTVAGRFRDDSKKMVLNGAGVPFKVVESSESAAPEVLEERSLLTFADFYRPGAVRHGSAPPMSIKLTTYKDGSAVLCMCRSHMLFDGTSAWIFLNYWARLARGEAATAPHWQKDEVHAVFPDLEKTQELAQELLGKRVKWSMMVPIATGVIKMFTPIADTLFLHAGVGVERQRVFFSDQEVANLKTAATPATGSRDGWVSTQEALCAFLLQTLAKLLLPSSSKGLGLLTMLLDPRKSVKLPADQLLGCGLVFATFEVPNLLTATLAEVATCIHEAMQYKEGSPDTQNKKWRLLLGSAEQKMHFDVFQEENNMKGDIMLGINNSSKRELPDFGSGKCNAVLTNAGPTLLLPAQGGIEVFLDNSVFRSAKCYSTSSQAEVSADISWAMTGAPIGTFILDPGTTVSELKAMLEVPAKTPWEYLELLCDGVVLRGSDCVLHTFARSPDVDLSVMRKEPPRLVDFLKQSREQEFNAWPTCQKKDLMATERRDVRVAKYIMEADRDGSQVNSKDTRWDAFLDFYGGTYNRCTALHYAAAWGQTRICKMLLDLSAFRVADAVADVAMPDSVFYTYVLDHCVQSCTALHSAIACGSWDTCRLLLNHSRFTAVAAANAAGQTALHLGVLEGNPLIVEELLADGRVDINAHTRHGQTALDMALMIRREFPWRSRATYERILVLLLEGGRGPSGHEAFRNVLEEAVVNGDKRLLHVALRCRHGMDKFLAGLVAHKDPVITEFLFSERATAKEVHSRRPRSPCGAICPRPDFVGHSIRRSGQSS</sequence>
<dbReference type="PROSITE" id="PS50297">
    <property type="entry name" value="ANK_REP_REGION"/>
    <property type="match status" value="1"/>
</dbReference>
<evidence type="ECO:0000256" key="2">
    <source>
        <dbReference type="PROSITE-ProRule" id="PRU00023"/>
    </source>
</evidence>
<dbReference type="EMBL" id="LSRX01000158">
    <property type="protein sequence ID" value="OLQ06519.1"/>
    <property type="molecule type" value="Genomic_DNA"/>
</dbReference>
<dbReference type="InterPro" id="IPR036770">
    <property type="entry name" value="Ankyrin_rpt-contain_sf"/>
</dbReference>